<dbReference type="InterPro" id="IPR036095">
    <property type="entry name" value="PTS_EIIB-like_sf"/>
</dbReference>
<organism evidence="3 4">
    <name type="scientific">Propionispira arboris</name>
    <dbReference type="NCBI Taxonomy" id="84035"/>
    <lineage>
        <taxon>Bacteria</taxon>
        <taxon>Bacillati</taxon>
        <taxon>Bacillota</taxon>
        <taxon>Negativicutes</taxon>
        <taxon>Selenomonadales</taxon>
        <taxon>Selenomonadaceae</taxon>
        <taxon>Propionispira</taxon>
    </lineage>
</organism>
<evidence type="ECO:0000313" key="4">
    <source>
        <dbReference type="Proteomes" id="UP000199662"/>
    </source>
</evidence>
<dbReference type="PROSITE" id="PS51099">
    <property type="entry name" value="PTS_EIIB_TYPE_2"/>
    <property type="match status" value="1"/>
</dbReference>
<keyword evidence="1" id="KW-0808">Transferase</keyword>
<evidence type="ECO:0000259" key="2">
    <source>
        <dbReference type="PROSITE" id="PS51099"/>
    </source>
</evidence>
<dbReference type="RefSeq" id="WP_019554707.1">
    <property type="nucleotide sequence ID" value="NZ_FNZK01000012.1"/>
</dbReference>
<accession>A0A1H7AFC4</accession>
<name>A0A1H7AFC4_9FIRM</name>
<dbReference type="Proteomes" id="UP000199662">
    <property type="component" value="Unassembled WGS sequence"/>
</dbReference>
<dbReference type="CDD" id="cd05566">
    <property type="entry name" value="PTS_IIB_galactitol"/>
    <property type="match status" value="1"/>
</dbReference>
<dbReference type="AlphaFoldDB" id="A0A1H7AFC4"/>
<reference evidence="3 4" key="1">
    <citation type="submission" date="2016-10" db="EMBL/GenBank/DDBJ databases">
        <authorList>
            <person name="de Groot N.N."/>
        </authorList>
    </citation>
    <scope>NUCLEOTIDE SEQUENCE [LARGE SCALE GENOMIC DNA]</scope>
    <source>
        <strain evidence="3 4">DSM 2179</strain>
    </source>
</reference>
<evidence type="ECO:0000256" key="1">
    <source>
        <dbReference type="ARBA" id="ARBA00022679"/>
    </source>
</evidence>
<dbReference type="InterPro" id="IPR003501">
    <property type="entry name" value="PTS_EIIB_2/3"/>
</dbReference>
<dbReference type="Gene3D" id="3.40.50.2300">
    <property type="match status" value="1"/>
</dbReference>
<evidence type="ECO:0000313" key="3">
    <source>
        <dbReference type="EMBL" id="SEJ64331.1"/>
    </source>
</evidence>
<sequence>MKRVLVACGNGIATSTVVAQKVREACEEKGLSILVSQCKLLELSGKANDFDLVITTGKFTGDGVTVPIIGAISLLTGVGEDETIEKIIQILQ</sequence>
<protein>
    <submittedName>
        <fullName evidence="3">PTS system, galactitol-specific IIB component</fullName>
    </submittedName>
</protein>
<proteinExistence type="predicted"/>
<dbReference type="Pfam" id="PF02302">
    <property type="entry name" value="PTS_IIB"/>
    <property type="match status" value="1"/>
</dbReference>
<dbReference type="InterPro" id="IPR013011">
    <property type="entry name" value="PTS_EIIB_2"/>
</dbReference>
<dbReference type="GO" id="GO:0009401">
    <property type="term" value="P:phosphoenolpyruvate-dependent sugar phosphotransferase system"/>
    <property type="evidence" value="ECO:0007669"/>
    <property type="project" value="InterPro"/>
</dbReference>
<keyword evidence="4" id="KW-1185">Reference proteome</keyword>
<dbReference type="GO" id="GO:0008982">
    <property type="term" value="F:protein-N(PI)-phosphohistidine-sugar phosphotransferase activity"/>
    <property type="evidence" value="ECO:0007669"/>
    <property type="project" value="InterPro"/>
</dbReference>
<gene>
    <name evidence="3" type="ORF">SAMN05660742_112115</name>
</gene>
<dbReference type="STRING" id="84035.SAMN05660742_112115"/>
<dbReference type="EMBL" id="FNZK01000012">
    <property type="protein sequence ID" value="SEJ64331.1"/>
    <property type="molecule type" value="Genomic_DNA"/>
</dbReference>
<feature type="domain" description="PTS EIIB type-2" evidence="2">
    <location>
        <begin position="2"/>
        <end position="92"/>
    </location>
</feature>
<dbReference type="SUPFAM" id="SSF52794">
    <property type="entry name" value="PTS system IIB component-like"/>
    <property type="match status" value="1"/>
</dbReference>